<dbReference type="OrthoDB" id="4177236at2759"/>
<dbReference type="Gene3D" id="3.90.1200.10">
    <property type="match status" value="1"/>
</dbReference>
<dbReference type="InterPro" id="IPR002575">
    <property type="entry name" value="Aminoglycoside_PTrfase"/>
</dbReference>
<dbReference type="SUPFAM" id="SSF56112">
    <property type="entry name" value="Protein kinase-like (PK-like)"/>
    <property type="match status" value="1"/>
</dbReference>
<dbReference type="InterPro" id="IPR051678">
    <property type="entry name" value="AGP_Transferase"/>
</dbReference>
<protein>
    <submittedName>
        <fullName evidence="2">Phosphotransferase enzyme family protein</fullName>
    </submittedName>
</protein>
<sequence length="307" mass="34944">MDSNLYHVFYIATAADLPAALPTVAEIKSSSEILIKETGRKVVGVGEHYVVKYGTKIDLLEGHTMRFLQDSTKIPIPRVYALVQTRNSRSTKYIIMERIRGSTLESKWETMNHASKEVVASQLKAAFDEMRRLESPGGYCSLTRGGLPDGLFWKHAHDLLGGYFGPFKTETGVNKAIVARYILDGGSKHKAEYYTRSFEEVYQGHEPVFSHGDLSPKNIMIRDPPTECNGDTGQDGKVQEVVIIDWEFAGWYPSYWEYARAMYTCGGWLDDWGCWIDRMLVPWRNEGAWMTMFLAELYHAGRDRSRS</sequence>
<keyword evidence="3" id="KW-1185">Reference proteome</keyword>
<reference evidence="2" key="1">
    <citation type="journal article" date="2020" name="Stud. Mycol.">
        <title>101 Dothideomycetes genomes: a test case for predicting lifestyles and emergence of pathogens.</title>
        <authorList>
            <person name="Haridas S."/>
            <person name="Albert R."/>
            <person name="Binder M."/>
            <person name="Bloem J."/>
            <person name="Labutti K."/>
            <person name="Salamov A."/>
            <person name="Andreopoulos B."/>
            <person name="Baker S."/>
            <person name="Barry K."/>
            <person name="Bills G."/>
            <person name="Bluhm B."/>
            <person name="Cannon C."/>
            <person name="Castanera R."/>
            <person name="Culley D."/>
            <person name="Daum C."/>
            <person name="Ezra D."/>
            <person name="Gonzalez J."/>
            <person name="Henrissat B."/>
            <person name="Kuo A."/>
            <person name="Liang C."/>
            <person name="Lipzen A."/>
            <person name="Lutzoni F."/>
            <person name="Magnuson J."/>
            <person name="Mondo S."/>
            <person name="Nolan M."/>
            <person name="Ohm R."/>
            <person name="Pangilinan J."/>
            <person name="Park H.-J."/>
            <person name="Ramirez L."/>
            <person name="Alfaro M."/>
            <person name="Sun H."/>
            <person name="Tritt A."/>
            <person name="Yoshinaga Y."/>
            <person name="Zwiers L.-H."/>
            <person name="Turgeon B."/>
            <person name="Goodwin S."/>
            <person name="Spatafora J."/>
            <person name="Crous P."/>
            <person name="Grigoriev I."/>
        </authorList>
    </citation>
    <scope>NUCLEOTIDE SEQUENCE</scope>
    <source>
        <strain evidence="2">CBS 119925</strain>
    </source>
</reference>
<gene>
    <name evidence="2" type="ORF">M011DRAFT_493462</name>
</gene>
<organism evidence="2 3">
    <name type="scientific">Sporormia fimetaria CBS 119925</name>
    <dbReference type="NCBI Taxonomy" id="1340428"/>
    <lineage>
        <taxon>Eukaryota</taxon>
        <taxon>Fungi</taxon>
        <taxon>Dikarya</taxon>
        <taxon>Ascomycota</taxon>
        <taxon>Pezizomycotina</taxon>
        <taxon>Dothideomycetes</taxon>
        <taxon>Pleosporomycetidae</taxon>
        <taxon>Pleosporales</taxon>
        <taxon>Sporormiaceae</taxon>
        <taxon>Sporormia</taxon>
    </lineage>
</organism>
<evidence type="ECO:0000313" key="2">
    <source>
        <dbReference type="EMBL" id="KAF2748591.1"/>
    </source>
</evidence>
<feature type="domain" description="Aminoglycoside phosphotransferase" evidence="1">
    <location>
        <begin position="61"/>
        <end position="265"/>
    </location>
</feature>
<proteinExistence type="predicted"/>
<dbReference type="PANTHER" id="PTHR21310:SF48">
    <property type="entry name" value="AMINOGLYCOSIDE PHOSPHOTRANSFERASE DOMAIN-CONTAINING PROTEIN"/>
    <property type="match status" value="1"/>
</dbReference>
<dbReference type="Proteomes" id="UP000799440">
    <property type="component" value="Unassembled WGS sequence"/>
</dbReference>
<dbReference type="InterPro" id="IPR011009">
    <property type="entry name" value="Kinase-like_dom_sf"/>
</dbReference>
<evidence type="ECO:0000259" key="1">
    <source>
        <dbReference type="Pfam" id="PF01636"/>
    </source>
</evidence>
<accession>A0A6A6VHB9</accession>
<dbReference type="Pfam" id="PF01636">
    <property type="entry name" value="APH"/>
    <property type="match status" value="1"/>
</dbReference>
<evidence type="ECO:0000313" key="3">
    <source>
        <dbReference type="Proteomes" id="UP000799440"/>
    </source>
</evidence>
<dbReference type="EMBL" id="MU006568">
    <property type="protein sequence ID" value="KAF2748591.1"/>
    <property type="molecule type" value="Genomic_DNA"/>
</dbReference>
<dbReference type="GO" id="GO:0016740">
    <property type="term" value="F:transferase activity"/>
    <property type="evidence" value="ECO:0007669"/>
    <property type="project" value="UniProtKB-KW"/>
</dbReference>
<dbReference type="PANTHER" id="PTHR21310">
    <property type="entry name" value="AMINOGLYCOSIDE PHOSPHOTRANSFERASE-RELATED-RELATED"/>
    <property type="match status" value="1"/>
</dbReference>
<keyword evidence="2" id="KW-0808">Transferase</keyword>
<dbReference type="CDD" id="cd05120">
    <property type="entry name" value="APH_ChoK_like"/>
    <property type="match status" value="1"/>
</dbReference>
<dbReference type="AlphaFoldDB" id="A0A6A6VHB9"/>
<name>A0A6A6VHB9_9PLEO</name>